<proteinExistence type="predicted"/>
<sequence>MTGFGDTLHAEWTKFRTVPGWVLGVLAAAAGIVAFGLLPGIGGSCGTSACPTLIGPDGTEVRDSFTFVHQPLAGDGSITVRVAALKSAVPWAKAGLIVKDGTTRGSTYAAVMVTGDHGVRLQYDYTHDIGGPAVGAPRWLRLTRAGNTVTAAESADGIRWTGVDHAQLPGLPATAEVGLFVTSPEFVAEIRQGLAAGTDSGPSRATGTFDHLTLEGGWRGAAWRSDPVGDAAAGAADGGSGLERDGDAWRVTGAGDIAPSVAGGAGVGVTVTQTLTGTFVGLILVVVVATMFVTAEYRRGLIRTTFAADPGRVRVLAAKATVLGAVTFGVGLVAAAVVVFAGRRVLRAGGVYVHPAALPTELRIVAGTAALLAVAAVMALGVGALLRRGVTAVTTAIVVIVLPYLLAVAVLSGAAASWLLRVSPAAAFALQQAARQYPQVDNSYRPADGYFPLPGWAGLAVLTGWAALAFAAAALLTSRRDA</sequence>
<dbReference type="Gene3D" id="2.60.120.200">
    <property type="match status" value="1"/>
</dbReference>
<keyword evidence="1" id="KW-0812">Transmembrane</keyword>
<gene>
    <name evidence="2" type="ORF">ACFY35_06990</name>
</gene>
<keyword evidence="3" id="KW-1185">Reference proteome</keyword>
<keyword evidence="1" id="KW-1133">Transmembrane helix</keyword>
<protein>
    <submittedName>
        <fullName evidence="2">ABC transporter permease subunit</fullName>
    </submittedName>
</protein>
<feature type="transmembrane region" description="Helical" evidence="1">
    <location>
        <begin position="362"/>
        <end position="386"/>
    </location>
</feature>
<feature type="transmembrane region" description="Helical" evidence="1">
    <location>
        <begin position="275"/>
        <end position="295"/>
    </location>
</feature>
<feature type="transmembrane region" description="Helical" evidence="1">
    <location>
        <begin position="316"/>
        <end position="342"/>
    </location>
</feature>
<evidence type="ECO:0000313" key="2">
    <source>
        <dbReference type="EMBL" id="MFF5289164.1"/>
    </source>
</evidence>
<reference evidence="2 3" key="1">
    <citation type="submission" date="2024-10" db="EMBL/GenBank/DDBJ databases">
        <title>The Natural Products Discovery Center: Release of the First 8490 Sequenced Strains for Exploring Actinobacteria Biosynthetic Diversity.</title>
        <authorList>
            <person name="Kalkreuter E."/>
            <person name="Kautsar S.A."/>
            <person name="Yang D."/>
            <person name="Bader C.D."/>
            <person name="Teijaro C.N."/>
            <person name="Fluegel L."/>
            <person name="Davis C.M."/>
            <person name="Simpson J.R."/>
            <person name="Lauterbach L."/>
            <person name="Steele A.D."/>
            <person name="Gui C."/>
            <person name="Meng S."/>
            <person name="Li G."/>
            <person name="Viehrig K."/>
            <person name="Ye F."/>
            <person name="Su P."/>
            <person name="Kiefer A.F."/>
            <person name="Nichols A."/>
            <person name="Cepeda A.J."/>
            <person name="Yan W."/>
            <person name="Fan B."/>
            <person name="Jiang Y."/>
            <person name="Adhikari A."/>
            <person name="Zheng C.-J."/>
            <person name="Schuster L."/>
            <person name="Cowan T.M."/>
            <person name="Smanski M.J."/>
            <person name="Chevrette M.G."/>
            <person name="De Carvalho L.P.S."/>
            <person name="Shen B."/>
        </authorList>
    </citation>
    <scope>NUCLEOTIDE SEQUENCE [LARGE SCALE GENOMIC DNA]</scope>
    <source>
        <strain evidence="2 3">NPDC000087</strain>
    </source>
</reference>
<keyword evidence="1" id="KW-0472">Membrane</keyword>
<evidence type="ECO:0000256" key="1">
    <source>
        <dbReference type="SAM" id="Phobius"/>
    </source>
</evidence>
<name>A0ABW6W781_9ACTN</name>
<evidence type="ECO:0000313" key="3">
    <source>
        <dbReference type="Proteomes" id="UP001602245"/>
    </source>
</evidence>
<feature type="transmembrane region" description="Helical" evidence="1">
    <location>
        <begin position="393"/>
        <end position="420"/>
    </location>
</feature>
<dbReference type="Proteomes" id="UP001602245">
    <property type="component" value="Unassembled WGS sequence"/>
</dbReference>
<feature type="transmembrane region" description="Helical" evidence="1">
    <location>
        <begin position="21"/>
        <end position="41"/>
    </location>
</feature>
<dbReference type="EMBL" id="JBIAZU010000001">
    <property type="protein sequence ID" value="MFF5289164.1"/>
    <property type="molecule type" value="Genomic_DNA"/>
</dbReference>
<dbReference type="RefSeq" id="WP_020509509.1">
    <property type="nucleotide sequence ID" value="NZ_JBIAZU010000001.1"/>
</dbReference>
<comment type="caution">
    <text evidence="2">The sequence shown here is derived from an EMBL/GenBank/DDBJ whole genome shotgun (WGS) entry which is preliminary data.</text>
</comment>
<accession>A0ABW6W781</accession>
<feature type="transmembrane region" description="Helical" evidence="1">
    <location>
        <begin position="456"/>
        <end position="476"/>
    </location>
</feature>
<organism evidence="2 3">
    <name type="scientific">Paractinoplanes globisporus</name>
    <dbReference type="NCBI Taxonomy" id="113565"/>
    <lineage>
        <taxon>Bacteria</taxon>
        <taxon>Bacillati</taxon>
        <taxon>Actinomycetota</taxon>
        <taxon>Actinomycetes</taxon>
        <taxon>Micromonosporales</taxon>
        <taxon>Micromonosporaceae</taxon>
        <taxon>Paractinoplanes</taxon>
    </lineage>
</organism>